<name>Q7MRC9_WOLSU</name>
<dbReference type="STRING" id="273121.WS1455"/>
<protein>
    <recommendedName>
        <fullName evidence="3">HTH cro/C1-type domain-containing protein</fullName>
    </recommendedName>
</protein>
<reference evidence="1 2" key="1">
    <citation type="journal article" date="2003" name="Proc. Natl. Acad. Sci. U.S.A.">
        <title>Complete genome sequence and analysis of Wolinella succinogenes.</title>
        <authorList>
            <person name="Baar C."/>
            <person name="Eppinger M."/>
            <person name="Raddatz G."/>
            <person name="Simon JM."/>
            <person name="Lanz C."/>
            <person name="Klimmek O."/>
            <person name="Nandakumar R."/>
            <person name="Gross R."/>
            <person name="Rosinus A."/>
            <person name="Keller H."/>
            <person name="Jagtap P."/>
            <person name="Linke B."/>
            <person name="Meyer F."/>
            <person name="Lederer H."/>
            <person name="Schuster S.C."/>
        </authorList>
    </citation>
    <scope>NUCLEOTIDE SEQUENCE [LARGE SCALE GENOMIC DNA]</scope>
    <source>
        <strain evidence="2">ATCC 29543 / DSM 1740 / CCUG 13145 / JCM 31913 / LMG 7466 / NCTC 11488 / FDC 602W</strain>
    </source>
</reference>
<evidence type="ECO:0008006" key="3">
    <source>
        <dbReference type="Google" id="ProtNLM"/>
    </source>
</evidence>
<dbReference type="Proteomes" id="UP000000422">
    <property type="component" value="Chromosome"/>
</dbReference>
<evidence type="ECO:0000313" key="2">
    <source>
        <dbReference type="Proteomes" id="UP000000422"/>
    </source>
</evidence>
<keyword evidence="2" id="KW-1185">Reference proteome</keyword>
<dbReference type="HOGENOM" id="CLU_188323_2_0_7"/>
<organism evidence="2">
    <name type="scientific">Wolinella succinogenes (strain ATCC 29543 / DSM 1740 / CCUG 13145 / JCM 31913 / LMG 7466 / NCTC 11488 / FDC 602W)</name>
    <name type="common">Vibrio succinogenes</name>
    <dbReference type="NCBI Taxonomy" id="273121"/>
    <lineage>
        <taxon>Bacteria</taxon>
        <taxon>Pseudomonadati</taxon>
        <taxon>Campylobacterota</taxon>
        <taxon>Epsilonproteobacteria</taxon>
        <taxon>Campylobacterales</taxon>
        <taxon>Helicobacteraceae</taxon>
        <taxon>Wolinella</taxon>
    </lineage>
</organism>
<dbReference type="AlphaFoldDB" id="Q7MRC9"/>
<dbReference type="Gene3D" id="1.10.10.60">
    <property type="entry name" value="Homeodomain-like"/>
    <property type="match status" value="1"/>
</dbReference>
<dbReference type="EMBL" id="BX571661">
    <property type="protein sequence ID" value="CAE10514.1"/>
    <property type="molecule type" value="Genomic_DNA"/>
</dbReference>
<dbReference type="eggNOG" id="ENOG5032PAW">
    <property type="taxonomic scope" value="Bacteria"/>
</dbReference>
<dbReference type="KEGG" id="wsu:WS1455"/>
<sequence length="72" mass="8304">MPKKGASMTQRDMAGYLGVDTKTLYNWRKEKPNLYKTILLGFKFMEAVEESRKSYEKLKRLGEELGAKSSKP</sequence>
<evidence type="ECO:0000313" key="1">
    <source>
        <dbReference type="EMBL" id="CAE10514.1"/>
    </source>
</evidence>
<proteinExistence type="predicted"/>
<accession>Q7MRC9</accession>
<gene>
    <name evidence="1" type="ordered locus">WS1455</name>
</gene>